<organism evidence="4 5">
    <name type="scientific">Tannerella forsythia (strain ATCC 43037 / JCM 10827 / CCUG 21028 A / KCTC 5666 / FDC 338)</name>
    <name type="common">Bacteroides forsythus</name>
    <dbReference type="NCBI Taxonomy" id="203275"/>
    <lineage>
        <taxon>Bacteria</taxon>
        <taxon>Pseudomonadati</taxon>
        <taxon>Bacteroidota</taxon>
        <taxon>Bacteroidia</taxon>
        <taxon>Bacteroidales</taxon>
        <taxon>Tannerellaceae</taxon>
        <taxon>Tannerella</taxon>
    </lineage>
</organism>
<dbReference type="Pfam" id="PF00501">
    <property type="entry name" value="AMP-binding"/>
    <property type="match status" value="1"/>
</dbReference>
<dbReference type="InterPro" id="IPR020845">
    <property type="entry name" value="AMP-binding_CS"/>
</dbReference>
<evidence type="ECO:0000256" key="2">
    <source>
        <dbReference type="ARBA" id="ARBA00022840"/>
    </source>
</evidence>
<dbReference type="PATRIC" id="fig|203275.8.peg.848"/>
<proteinExistence type="predicted"/>
<keyword evidence="1" id="KW-0547">Nucleotide-binding</keyword>
<evidence type="ECO:0000256" key="1">
    <source>
        <dbReference type="ARBA" id="ARBA00022741"/>
    </source>
</evidence>
<dbReference type="CDD" id="cd05907">
    <property type="entry name" value="VL_LC_FACS_like"/>
    <property type="match status" value="1"/>
</dbReference>
<name>G8UPY1_TANFA</name>
<dbReference type="HOGENOM" id="CLU_000022_45_5_10"/>
<dbReference type="Pfam" id="PF23562">
    <property type="entry name" value="AMP-binding_C_3"/>
    <property type="match status" value="1"/>
</dbReference>
<evidence type="ECO:0000313" key="4">
    <source>
        <dbReference type="EMBL" id="AEW21682.1"/>
    </source>
</evidence>
<dbReference type="Gene3D" id="3.40.50.12780">
    <property type="entry name" value="N-terminal domain of ligase-like"/>
    <property type="match status" value="1"/>
</dbReference>
<evidence type="ECO:0000313" key="5">
    <source>
        <dbReference type="Proteomes" id="UP000005436"/>
    </source>
</evidence>
<dbReference type="AlphaFoldDB" id="G8UPY1"/>
<feature type="domain" description="AMP-dependent synthetase/ligase" evidence="3">
    <location>
        <begin position="44"/>
        <end position="463"/>
    </location>
</feature>
<dbReference type="Proteomes" id="UP000005436">
    <property type="component" value="Chromosome"/>
</dbReference>
<dbReference type="PANTHER" id="PTHR43272">
    <property type="entry name" value="LONG-CHAIN-FATTY-ACID--COA LIGASE"/>
    <property type="match status" value="1"/>
</dbReference>
<dbReference type="InterPro" id="IPR000873">
    <property type="entry name" value="AMP-dep_synth/lig_dom"/>
</dbReference>
<keyword evidence="2" id="KW-0067">ATP-binding</keyword>
<dbReference type="PROSITE" id="PS00455">
    <property type="entry name" value="AMP_BINDING"/>
    <property type="match status" value="1"/>
</dbReference>
<dbReference type="EMBL" id="CP003191">
    <property type="protein sequence ID" value="AEW21682.1"/>
    <property type="molecule type" value="Genomic_DNA"/>
</dbReference>
<dbReference type="GO" id="GO:0004467">
    <property type="term" value="F:long-chain fatty acid-CoA ligase activity"/>
    <property type="evidence" value="ECO:0007669"/>
    <property type="project" value="TreeGrafter"/>
</dbReference>
<dbReference type="eggNOG" id="COG1022">
    <property type="taxonomic scope" value="Bacteria"/>
</dbReference>
<protein>
    <submittedName>
        <fullName evidence="4">AMP-binding enzyme</fullName>
    </submittedName>
</protein>
<dbReference type="KEGG" id="tfo:BFO_0947"/>
<reference evidence="5" key="1">
    <citation type="submission" date="2011-12" db="EMBL/GenBank/DDBJ databases">
        <title>Complete sequence of Tannerella forsythia ATCC 43037.</title>
        <authorList>
            <person name="Dewhirst F."/>
            <person name="Tanner A."/>
            <person name="Izard J."/>
            <person name="Brinkac L."/>
            <person name="Durkin A.S."/>
            <person name="Hostetler J."/>
            <person name="Shetty J."/>
            <person name="Torralba M."/>
            <person name="Gill S."/>
            <person name="Nelson K."/>
        </authorList>
    </citation>
    <scope>NUCLEOTIDE SEQUENCE [LARGE SCALE GENOMIC DNA]</scope>
    <source>
        <strain evidence="5">ATCC 43037 / JCM 10827 / CCUG 33226 / KCTC 5666 / FDC 338</strain>
    </source>
</reference>
<dbReference type="GO" id="GO:0016020">
    <property type="term" value="C:membrane"/>
    <property type="evidence" value="ECO:0007669"/>
    <property type="project" value="TreeGrafter"/>
</dbReference>
<evidence type="ECO:0000259" key="3">
    <source>
        <dbReference type="Pfam" id="PF00501"/>
    </source>
</evidence>
<dbReference type="STRING" id="203275.BFO_0947"/>
<dbReference type="GO" id="GO:0005524">
    <property type="term" value="F:ATP binding"/>
    <property type="evidence" value="ECO:0007669"/>
    <property type="project" value="UniProtKB-KW"/>
</dbReference>
<keyword evidence="5" id="KW-1185">Reference proteome</keyword>
<dbReference type="InterPro" id="IPR042099">
    <property type="entry name" value="ANL_N_sf"/>
</dbReference>
<gene>
    <name evidence="4" type="ordered locus">BFO_0947</name>
</gene>
<sequence>MPWQENRHPDFYEKTVFLCRFVRFKSKNKIMKAANYHFAEMIYRQAEKYDDRTELLHREPKSGKWLKISWAELADKVRLTSQAMIEYGIDIQENIGIYAQNMPECFFTSFGAYGIRAAEVPMYPTNSPDQIAYIIREAEIRLLFVGEQQQYNNAFKVQQEMGNTLKKLVIFDRNVVRYPEDRTSIYFDEFIRLGDNAHAETGTKIRRNEAIDGDIALIVYTSGTTGEPKGVILTHANLREMMRIHDIRLPMVNDHDLSMCFLPLVHIFEKGWACFCLYKGVRMAINRYPKEIQKTLPEIRPTLMCNVPRFWEKVYSGVQEKIEQSPQITQWLFRDAIKTGRRYTFDYRNSGRKPPLGLMLKYYLYDKTLFIMLKKAVGLQRGTLFPVAGAPLADNIATFLLSVNIPIIYGYGLSETSATVCCYPTKGYIVGSIGTIMPGLEVRIDEATNEILVRGKTVTAGYYKKPEETKKAFTDDGFFRTGDAGRLEGKTLYFLERIKDLFKTSNGKYIAPQAIEMSLSGNTYIEQCAVIADEHKFVSALIVPAFPALEAYARKKGIAYGDHRELIGKEEIVRLFQSNIEECQKHFASFEKIKRFTLLSEPFSMEEGELTDTLKLRRGVIARRYAAQIAAMYKE</sequence>
<dbReference type="SMR" id="G8UPY1"/>
<accession>G8UPY1</accession>
<dbReference type="PANTHER" id="PTHR43272:SF33">
    <property type="entry name" value="AMP-BINDING DOMAIN-CONTAINING PROTEIN-RELATED"/>
    <property type="match status" value="1"/>
</dbReference>
<dbReference type="SUPFAM" id="SSF56801">
    <property type="entry name" value="Acetyl-CoA synthetase-like"/>
    <property type="match status" value="1"/>
</dbReference>